<feature type="transmembrane region" description="Helical" evidence="2">
    <location>
        <begin position="123"/>
        <end position="146"/>
    </location>
</feature>
<feature type="compositionally biased region" description="Basic and acidic residues" evidence="1">
    <location>
        <begin position="1"/>
        <end position="15"/>
    </location>
</feature>
<feature type="transmembrane region" description="Helical" evidence="2">
    <location>
        <begin position="72"/>
        <end position="93"/>
    </location>
</feature>
<feature type="transmembrane region" description="Helical" evidence="2">
    <location>
        <begin position="179"/>
        <end position="199"/>
    </location>
</feature>
<evidence type="ECO:0000313" key="3">
    <source>
        <dbReference type="EMBL" id="GAA4171903.1"/>
    </source>
</evidence>
<feature type="compositionally biased region" description="Basic residues" evidence="1">
    <location>
        <begin position="16"/>
        <end position="25"/>
    </location>
</feature>
<name>A0ABP7ZWS0_9MICO</name>
<protein>
    <recommendedName>
        <fullName evidence="5">Integral membrane protein</fullName>
    </recommendedName>
</protein>
<feature type="transmembrane region" description="Helical" evidence="2">
    <location>
        <begin position="205"/>
        <end position="226"/>
    </location>
</feature>
<keyword evidence="2" id="KW-0812">Transmembrane</keyword>
<dbReference type="Proteomes" id="UP001501079">
    <property type="component" value="Unassembled WGS sequence"/>
</dbReference>
<gene>
    <name evidence="3" type="ORF">GCM10022287_11880</name>
</gene>
<organism evidence="3 4">
    <name type="scientific">Gryllotalpicola koreensis</name>
    <dbReference type="NCBI Taxonomy" id="993086"/>
    <lineage>
        <taxon>Bacteria</taxon>
        <taxon>Bacillati</taxon>
        <taxon>Actinomycetota</taxon>
        <taxon>Actinomycetes</taxon>
        <taxon>Micrococcales</taxon>
        <taxon>Microbacteriaceae</taxon>
        <taxon>Gryllotalpicola</taxon>
    </lineage>
</organism>
<feature type="transmembrane region" description="Helical" evidence="2">
    <location>
        <begin position="36"/>
        <end position="60"/>
    </location>
</feature>
<evidence type="ECO:0000256" key="1">
    <source>
        <dbReference type="SAM" id="MobiDB-lite"/>
    </source>
</evidence>
<comment type="caution">
    <text evidence="3">The sequence shown here is derived from an EMBL/GenBank/DDBJ whole genome shotgun (WGS) entry which is preliminary data.</text>
</comment>
<sequence length="291" mass="30338">MGDAAVDRTGTDEARKARKRASAKRRRRRAAWRDALDWRGAAVPALGWYIAALAVAYGIVYGLHAGLVRPGQGGGIGVVLTGCAVAVAWGAAVWAAAPPVIGVVLTVAGLFAGMLAFGPSWPAAMSAGVVAQVGGFMLGVQLRYLIVGRRRAADPAADTAVQKRRPRSLKFTKSQRTDLIISAIMSVAMLVIAALYYLVPTPNLLGTWLLLVVMALAWSAPLVWWPGPSATQRAASRAPFNVALWGVLFNVFAAAAFGGGLLVLLASLAGIGLGSVTRGLYTVTRHARSGG</sequence>
<evidence type="ECO:0008006" key="5">
    <source>
        <dbReference type="Google" id="ProtNLM"/>
    </source>
</evidence>
<keyword evidence="2" id="KW-1133">Transmembrane helix</keyword>
<feature type="transmembrane region" description="Helical" evidence="2">
    <location>
        <begin position="100"/>
        <end position="117"/>
    </location>
</feature>
<accession>A0ABP7ZWS0</accession>
<feature type="region of interest" description="Disordered" evidence="1">
    <location>
        <begin position="1"/>
        <end position="25"/>
    </location>
</feature>
<keyword evidence="2" id="KW-0472">Membrane</keyword>
<proteinExistence type="predicted"/>
<reference evidence="4" key="1">
    <citation type="journal article" date="2019" name="Int. J. Syst. Evol. Microbiol.">
        <title>The Global Catalogue of Microorganisms (GCM) 10K type strain sequencing project: providing services to taxonomists for standard genome sequencing and annotation.</title>
        <authorList>
            <consortium name="The Broad Institute Genomics Platform"/>
            <consortium name="The Broad Institute Genome Sequencing Center for Infectious Disease"/>
            <person name="Wu L."/>
            <person name="Ma J."/>
        </authorList>
    </citation>
    <scope>NUCLEOTIDE SEQUENCE [LARGE SCALE GENOMIC DNA]</scope>
    <source>
        <strain evidence="4">JCM 17591</strain>
    </source>
</reference>
<evidence type="ECO:0000313" key="4">
    <source>
        <dbReference type="Proteomes" id="UP001501079"/>
    </source>
</evidence>
<keyword evidence="4" id="KW-1185">Reference proteome</keyword>
<evidence type="ECO:0000256" key="2">
    <source>
        <dbReference type="SAM" id="Phobius"/>
    </source>
</evidence>
<dbReference type="RefSeq" id="WP_344752374.1">
    <property type="nucleotide sequence ID" value="NZ_BAABBW010000002.1"/>
</dbReference>
<dbReference type="EMBL" id="BAABBW010000002">
    <property type="protein sequence ID" value="GAA4171903.1"/>
    <property type="molecule type" value="Genomic_DNA"/>
</dbReference>